<name>A0A4Z2JH79_9TELE</name>
<organism evidence="1 2">
    <name type="scientific">Liparis tanakae</name>
    <name type="common">Tanaka's snailfish</name>
    <dbReference type="NCBI Taxonomy" id="230148"/>
    <lineage>
        <taxon>Eukaryota</taxon>
        <taxon>Metazoa</taxon>
        <taxon>Chordata</taxon>
        <taxon>Craniata</taxon>
        <taxon>Vertebrata</taxon>
        <taxon>Euteleostomi</taxon>
        <taxon>Actinopterygii</taxon>
        <taxon>Neopterygii</taxon>
        <taxon>Teleostei</taxon>
        <taxon>Neoteleostei</taxon>
        <taxon>Acanthomorphata</taxon>
        <taxon>Eupercaria</taxon>
        <taxon>Perciformes</taxon>
        <taxon>Cottioidei</taxon>
        <taxon>Cottales</taxon>
        <taxon>Liparidae</taxon>
        <taxon>Liparis</taxon>
    </lineage>
</organism>
<gene>
    <name evidence="1" type="ORF">EYF80_000886</name>
</gene>
<accession>A0A4Z2JH79</accession>
<evidence type="ECO:0000313" key="1">
    <source>
        <dbReference type="EMBL" id="TNN89008.1"/>
    </source>
</evidence>
<evidence type="ECO:0000313" key="2">
    <source>
        <dbReference type="Proteomes" id="UP000314294"/>
    </source>
</evidence>
<proteinExistence type="predicted"/>
<dbReference type="EMBL" id="SRLO01000003">
    <property type="protein sequence ID" value="TNN89008.1"/>
    <property type="molecule type" value="Genomic_DNA"/>
</dbReference>
<keyword evidence="2" id="KW-1185">Reference proteome</keyword>
<protein>
    <submittedName>
        <fullName evidence="1">Uncharacterized protein</fullName>
    </submittedName>
</protein>
<reference evidence="1 2" key="1">
    <citation type="submission" date="2019-03" db="EMBL/GenBank/DDBJ databases">
        <title>First draft genome of Liparis tanakae, snailfish: a comprehensive survey of snailfish specific genes.</title>
        <authorList>
            <person name="Kim W."/>
            <person name="Song I."/>
            <person name="Jeong J.-H."/>
            <person name="Kim D."/>
            <person name="Kim S."/>
            <person name="Ryu S."/>
            <person name="Song J.Y."/>
            <person name="Lee S.K."/>
        </authorList>
    </citation>
    <scope>NUCLEOTIDE SEQUENCE [LARGE SCALE GENOMIC DNA]</scope>
    <source>
        <tissue evidence="1">Muscle</tissue>
    </source>
</reference>
<dbReference type="AlphaFoldDB" id="A0A4Z2JH79"/>
<comment type="caution">
    <text evidence="1">The sequence shown here is derived from an EMBL/GenBank/DDBJ whole genome shotgun (WGS) entry which is preliminary data.</text>
</comment>
<sequence>MRGTQVWFDRAHLLYGTIGSSDSHIVQRKSWKALQKANTAKLTVFNVWLSSHIWLFRLESSQLIAARFLDQRQRVSLRPGPPPCSVTLQYFSIAITGTVGDPLLLTVLPATQASHRSDTQLCTLTEKERKGKI</sequence>
<dbReference type="Proteomes" id="UP000314294">
    <property type="component" value="Unassembled WGS sequence"/>
</dbReference>